<feature type="transmembrane region" description="Helical" evidence="1">
    <location>
        <begin position="174"/>
        <end position="194"/>
    </location>
</feature>
<comment type="caution">
    <text evidence="2">The sequence shown here is derived from an EMBL/GenBank/DDBJ whole genome shotgun (WGS) entry which is preliminary data.</text>
</comment>
<dbReference type="Proteomes" id="UP000249590">
    <property type="component" value="Unassembled WGS sequence"/>
</dbReference>
<dbReference type="EMBL" id="QHHQ01000002">
    <property type="protein sequence ID" value="RAI02534.1"/>
    <property type="molecule type" value="Genomic_DNA"/>
</dbReference>
<accession>A0A8B2NYA3</accession>
<feature type="transmembrane region" description="Helical" evidence="1">
    <location>
        <begin position="242"/>
        <end position="265"/>
    </location>
</feature>
<evidence type="ECO:0000313" key="2">
    <source>
        <dbReference type="EMBL" id="RAI02534.1"/>
    </source>
</evidence>
<feature type="transmembrane region" description="Helical" evidence="1">
    <location>
        <begin position="382"/>
        <end position="406"/>
    </location>
</feature>
<feature type="transmembrane region" description="Helical" evidence="1">
    <location>
        <begin position="437"/>
        <end position="457"/>
    </location>
</feature>
<keyword evidence="1" id="KW-0812">Transmembrane</keyword>
<feature type="transmembrane region" description="Helical" evidence="1">
    <location>
        <begin position="311"/>
        <end position="329"/>
    </location>
</feature>
<dbReference type="AlphaFoldDB" id="A0A8B2NYA3"/>
<reference evidence="2 3" key="1">
    <citation type="submission" date="2018-05" db="EMBL/GenBank/DDBJ databases">
        <title>Acuticoccus sediminis sp. nov., isolated from deep-sea sediment of Indian Ocean.</title>
        <authorList>
            <person name="Liu X."/>
            <person name="Lai Q."/>
            <person name="Du Y."/>
            <person name="Sun F."/>
            <person name="Zhang X."/>
            <person name="Wang S."/>
            <person name="Shao Z."/>
        </authorList>
    </citation>
    <scope>NUCLEOTIDE SEQUENCE [LARGE SCALE GENOMIC DNA]</scope>
    <source>
        <strain evidence="2 3">PTG4-2</strain>
    </source>
</reference>
<keyword evidence="3" id="KW-1185">Reference proteome</keyword>
<feature type="transmembrane region" description="Helical" evidence="1">
    <location>
        <begin position="349"/>
        <end position="370"/>
    </location>
</feature>
<protein>
    <submittedName>
        <fullName evidence="2">Uncharacterized protein</fullName>
    </submittedName>
</protein>
<feature type="transmembrane region" description="Helical" evidence="1">
    <location>
        <begin position="200"/>
        <end position="221"/>
    </location>
</feature>
<evidence type="ECO:0000313" key="3">
    <source>
        <dbReference type="Proteomes" id="UP000249590"/>
    </source>
</evidence>
<gene>
    <name evidence="2" type="ORF">DLJ53_10555</name>
</gene>
<feature type="transmembrane region" description="Helical" evidence="1">
    <location>
        <begin position="74"/>
        <end position="95"/>
    </location>
</feature>
<keyword evidence="1" id="KW-0472">Membrane</keyword>
<evidence type="ECO:0000256" key="1">
    <source>
        <dbReference type="SAM" id="Phobius"/>
    </source>
</evidence>
<keyword evidence="1" id="KW-1133">Transmembrane helix</keyword>
<feature type="transmembrane region" description="Helical" evidence="1">
    <location>
        <begin position="29"/>
        <end position="45"/>
    </location>
</feature>
<organism evidence="2 3">
    <name type="scientific">Acuticoccus sediminis</name>
    <dbReference type="NCBI Taxonomy" id="2184697"/>
    <lineage>
        <taxon>Bacteria</taxon>
        <taxon>Pseudomonadati</taxon>
        <taxon>Pseudomonadota</taxon>
        <taxon>Alphaproteobacteria</taxon>
        <taxon>Hyphomicrobiales</taxon>
        <taxon>Amorphaceae</taxon>
        <taxon>Acuticoccus</taxon>
    </lineage>
</organism>
<feature type="transmembrane region" description="Helical" evidence="1">
    <location>
        <begin position="271"/>
        <end position="290"/>
    </location>
</feature>
<name>A0A8B2NYA3_9HYPH</name>
<proteinExistence type="predicted"/>
<feature type="transmembrane region" description="Helical" evidence="1">
    <location>
        <begin position="52"/>
        <end position="68"/>
    </location>
</feature>
<sequence length="459" mass="48454">MAVVLGTLLVTLTVFVVGAEWGGPVLLRWAIPPLMIAVIALLAVVVPASRRIFVWVALALTAVQIAVHDDWMAQTVHGLSVAAFVAAFFSALTTLRHAAQTSPAIAACGRFLANQPPGRRYAALSVGGQLFSLLLNYGAIALLGSLAASSAREEKDPEIRAVRMRRMLLAIQRALVATLPWSPLSFAVAISTSLLPGTSWSTLVLPSFVSGLLLVGIGYALDTIFKPRVTRAAPRPPSEEGWGALRPLVLLLVTLFSLVATLQILTGVRTVGVVASVVPFVSAGWVAAQAKRGNRIRYLRERALNYMRRDLLAYRGEITLLSMAAYIGTVGSTLVAEWLASIGTDLSQVPAGVILVALVWVFTFAGQVAMNPILTASMILPLLPTAAAMGVSPTSIQVAVTAGWALSGANSPFTATTLITGSFAGTSPWTVGLRWNGLYSILCGTALSVWVLVYAFALS</sequence>
<dbReference type="OrthoDB" id="7832851at2"/>